<gene>
    <name evidence="1" type="ORF">ES724_10115</name>
</gene>
<organism evidence="1 2">
    <name type="scientific">Gillisia hiemivivida</name>
    <dbReference type="NCBI Taxonomy" id="291190"/>
    <lineage>
        <taxon>Bacteria</taxon>
        <taxon>Pseudomonadati</taxon>
        <taxon>Bacteroidota</taxon>
        <taxon>Flavobacteriia</taxon>
        <taxon>Flavobacteriales</taxon>
        <taxon>Flavobacteriaceae</taxon>
        <taxon>Gillisia</taxon>
    </lineage>
</organism>
<sequence>MKSKSPKLFSFAEAYCSIFGHKLKVSKNVTDHIHEYQCAKCRVEMTDTANGLLAKLTPKFKETNKFLANFYKRRSRRRQRQFAKAS</sequence>
<comment type="caution">
    <text evidence="1">The sequence shown here is derived from an EMBL/GenBank/DDBJ whole genome shotgun (WGS) entry which is preliminary data.</text>
</comment>
<keyword evidence="2" id="KW-1185">Reference proteome</keyword>
<protein>
    <submittedName>
        <fullName evidence="1">Uncharacterized protein</fullName>
    </submittedName>
</protein>
<dbReference type="RefSeq" id="WP_146932633.1">
    <property type="nucleotide sequence ID" value="NZ_CBCSHZ010000013.1"/>
</dbReference>
<proteinExistence type="predicted"/>
<evidence type="ECO:0000313" key="1">
    <source>
        <dbReference type="EMBL" id="TXD93557.1"/>
    </source>
</evidence>
<dbReference type="AlphaFoldDB" id="A0A5C6ZT46"/>
<dbReference type="Proteomes" id="UP000321367">
    <property type="component" value="Unassembled WGS sequence"/>
</dbReference>
<accession>A0A5C6ZT46</accession>
<reference evidence="1 2" key="1">
    <citation type="submission" date="2019-08" db="EMBL/GenBank/DDBJ databases">
        <title>Genome sequence of Gillisia hiemivivida IC154 (type strain).</title>
        <authorList>
            <person name="Bowman J.P."/>
        </authorList>
    </citation>
    <scope>NUCLEOTIDE SEQUENCE [LARGE SCALE GENOMIC DNA]</scope>
    <source>
        <strain evidence="1 2">IC154</strain>
    </source>
</reference>
<dbReference type="OrthoDB" id="1450221at2"/>
<dbReference type="EMBL" id="VORY01000010">
    <property type="protein sequence ID" value="TXD93557.1"/>
    <property type="molecule type" value="Genomic_DNA"/>
</dbReference>
<name>A0A5C6ZT46_9FLAO</name>
<evidence type="ECO:0000313" key="2">
    <source>
        <dbReference type="Proteomes" id="UP000321367"/>
    </source>
</evidence>